<keyword evidence="4 10" id="KW-0547">Nucleotide-binding</keyword>
<evidence type="ECO:0000256" key="5">
    <source>
        <dbReference type="ARBA" id="ARBA00022840"/>
    </source>
</evidence>
<organism evidence="12 13">
    <name type="scientific">Teladorsagia circumcincta</name>
    <name type="common">Brown stomach worm</name>
    <name type="synonym">Ostertagia circumcincta</name>
    <dbReference type="NCBI Taxonomy" id="45464"/>
    <lineage>
        <taxon>Eukaryota</taxon>
        <taxon>Metazoa</taxon>
        <taxon>Ecdysozoa</taxon>
        <taxon>Nematoda</taxon>
        <taxon>Chromadorea</taxon>
        <taxon>Rhabditida</taxon>
        <taxon>Rhabditina</taxon>
        <taxon>Rhabditomorpha</taxon>
        <taxon>Strongyloidea</taxon>
        <taxon>Trichostrongylidae</taxon>
        <taxon>Teladorsagia</taxon>
    </lineage>
</organism>
<dbReference type="GO" id="GO:0005886">
    <property type="term" value="C:plasma membrane"/>
    <property type="evidence" value="ECO:0007669"/>
    <property type="project" value="TreeGrafter"/>
</dbReference>
<dbReference type="InterPro" id="IPR017441">
    <property type="entry name" value="Protein_kinase_ATP_BS"/>
</dbReference>
<dbReference type="GO" id="GO:0043235">
    <property type="term" value="C:receptor complex"/>
    <property type="evidence" value="ECO:0007669"/>
    <property type="project" value="TreeGrafter"/>
</dbReference>
<dbReference type="Proteomes" id="UP000230423">
    <property type="component" value="Unassembled WGS sequence"/>
</dbReference>
<evidence type="ECO:0000313" key="13">
    <source>
        <dbReference type="Proteomes" id="UP000230423"/>
    </source>
</evidence>
<evidence type="ECO:0000256" key="9">
    <source>
        <dbReference type="ARBA" id="ARBA00051243"/>
    </source>
</evidence>
<evidence type="ECO:0000256" key="2">
    <source>
        <dbReference type="ARBA" id="ARBA00022692"/>
    </source>
</evidence>
<dbReference type="InterPro" id="IPR011009">
    <property type="entry name" value="Kinase-like_dom_sf"/>
</dbReference>
<keyword evidence="3" id="KW-0732">Signal</keyword>
<name>A0A2G9ULD1_TELCI</name>
<keyword evidence="5 10" id="KW-0067">ATP-binding</keyword>
<dbReference type="EMBL" id="KZ346064">
    <property type="protein sequence ID" value="PIO71068.1"/>
    <property type="molecule type" value="Genomic_DNA"/>
</dbReference>
<keyword evidence="2" id="KW-0812">Transmembrane</keyword>
<keyword evidence="7" id="KW-0472">Membrane</keyword>
<feature type="domain" description="Protein kinase" evidence="11">
    <location>
        <begin position="1"/>
        <end position="254"/>
    </location>
</feature>
<evidence type="ECO:0000256" key="4">
    <source>
        <dbReference type="ARBA" id="ARBA00022741"/>
    </source>
</evidence>
<evidence type="ECO:0000256" key="8">
    <source>
        <dbReference type="ARBA" id="ARBA00023170"/>
    </source>
</evidence>
<dbReference type="PROSITE" id="PS00107">
    <property type="entry name" value="PROTEIN_KINASE_ATP"/>
    <property type="match status" value="1"/>
</dbReference>
<dbReference type="SMART" id="SM00219">
    <property type="entry name" value="TyrKc"/>
    <property type="match status" value="1"/>
</dbReference>
<dbReference type="Pfam" id="PF07714">
    <property type="entry name" value="PK_Tyr_Ser-Thr"/>
    <property type="match status" value="1"/>
</dbReference>
<dbReference type="GO" id="GO:0005524">
    <property type="term" value="F:ATP binding"/>
    <property type="evidence" value="ECO:0007669"/>
    <property type="project" value="UniProtKB-UniRule"/>
</dbReference>
<dbReference type="InterPro" id="IPR008266">
    <property type="entry name" value="Tyr_kinase_AS"/>
</dbReference>
<evidence type="ECO:0000256" key="1">
    <source>
        <dbReference type="ARBA" id="ARBA00004167"/>
    </source>
</evidence>
<dbReference type="PANTHER" id="PTHR24416">
    <property type="entry name" value="TYROSINE-PROTEIN KINASE RECEPTOR"/>
    <property type="match status" value="1"/>
</dbReference>
<evidence type="ECO:0000259" key="11">
    <source>
        <dbReference type="PROSITE" id="PS50011"/>
    </source>
</evidence>
<evidence type="ECO:0000256" key="3">
    <source>
        <dbReference type="ARBA" id="ARBA00022729"/>
    </source>
</evidence>
<evidence type="ECO:0000313" key="12">
    <source>
        <dbReference type="EMBL" id="PIO71068.1"/>
    </source>
</evidence>
<gene>
    <name evidence="12" type="ORF">TELCIR_07041</name>
</gene>
<protein>
    <recommendedName>
        <fullName evidence="11">Protein kinase domain-containing protein</fullName>
    </recommendedName>
</protein>
<dbReference type="GO" id="GO:0004714">
    <property type="term" value="F:transmembrane receptor protein tyrosine kinase activity"/>
    <property type="evidence" value="ECO:0007669"/>
    <property type="project" value="UniProtKB-EC"/>
</dbReference>
<dbReference type="GO" id="GO:0007169">
    <property type="term" value="P:cell surface receptor protein tyrosine kinase signaling pathway"/>
    <property type="evidence" value="ECO:0007669"/>
    <property type="project" value="TreeGrafter"/>
</dbReference>
<evidence type="ECO:0000256" key="7">
    <source>
        <dbReference type="ARBA" id="ARBA00023136"/>
    </source>
</evidence>
<dbReference type="InterPro" id="IPR050122">
    <property type="entry name" value="RTK"/>
</dbReference>
<dbReference type="InterPro" id="IPR000719">
    <property type="entry name" value="Prot_kinase_dom"/>
</dbReference>
<sequence>MLSLCVAYYICFRITKKRRDLEDRVGLMPKKKKVVVTHKPYSEEKEGCSDLPSTYQIQIVEQAPSTKGRRPRLSSDLTLLSDYEIDPDPLWEIDRSRLELVDILGEGAFGEVWRANLRPDHNEPNSPPEGIPVAVKKLKSSAHEKELIDLVSEMETFKIIHRDLAARNVLVAENFVMKISDFGLSRDVHCNDYYRKKGNGRLPIKWMALEALDSHMYTVESDVSVIFLGYSFSFALYERSLLISLHIADCEAGV</sequence>
<dbReference type="InterPro" id="IPR020635">
    <property type="entry name" value="Tyr_kinase_cat_dom"/>
</dbReference>
<proteinExistence type="predicted"/>
<dbReference type="OrthoDB" id="5984265at2759"/>
<comment type="catalytic activity">
    <reaction evidence="9">
        <text>L-tyrosyl-[protein] + ATP = O-phospho-L-tyrosyl-[protein] + ADP + H(+)</text>
        <dbReference type="Rhea" id="RHEA:10596"/>
        <dbReference type="Rhea" id="RHEA-COMP:10136"/>
        <dbReference type="Rhea" id="RHEA-COMP:20101"/>
        <dbReference type="ChEBI" id="CHEBI:15378"/>
        <dbReference type="ChEBI" id="CHEBI:30616"/>
        <dbReference type="ChEBI" id="CHEBI:46858"/>
        <dbReference type="ChEBI" id="CHEBI:61978"/>
        <dbReference type="ChEBI" id="CHEBI:456216"/>
        <dbReference type="EC" id="2.7.10.1"/>
    </reaction>
</comment>
<feature type="binding site" evidence="10">
    <location>
        <position position="137"/>
    </location>
    <ligand>
        <name>ATP</name>
        <dbReference type="ChEBI" id="CHEBI:30616"/>
    </ligand>
</feature>
<keyword evidence="6" id="KW-1133">Transmembrane helix</keyword>
<keyword evidence="8" id="KW-0675">Receptor</keyword>
<accession>A0A2G9ULD1</accession>
<dbReference type="PROSITE" id="PS50011">
    <property type="entry name" value="PROTEIN_KINASE_DOM"/>
    <property type="match status" value="1"/>
</dbReference>
<dbReference type="InterPro" id="IPR001245">
    <property type="entry name" value="Ser-Thr/Tyr_kinase_cat_dom"/>
</dbReference>
<dbReference type="SUPFAM" id="SSF56112">
    <property type="entry name" value="Protein kinase-like (PK-like)"/>
    <property type="match status" value="1"/>
</dbReference>
<reference evidence="12 13" key="1">
    <citation type="submission" date="2015-09" db="EMBL/GenBank/DDBJ databases">
        <title>Draft genome of the parasitic nematode Teladorsagia circumcincta isolate WARC Sus (inbred).</title>
        <authorList>
            <person name="Mitreva M."/>
        </authorList>
    </citation>
    <scope>NUCLEOTIDE SEQUENCE [LARGE SCALE GENOMIC DNA]</scope>
    <source>
        <strain evidence="12 13">S</strain>
    </source>
</reference>
<evidence type="ECO:0000256" key="6">
    <source>
        <dbReference type="ARBA" id="ARBA00022989"/>
    </source>
</evidence>
<keyword evidence="13" id="KW-1185">Reference proteome</keyword>
<dbReference type="Gene3D" id="1.10.510.10">
    <property type="entry name" value="Transferase(Phosphotransferase) domain 1"/>
    <property type="match status" value="2"/>
</dbReference>
<dbReference type="PANTHER" id="PTHR24416:SF550">
    <property type="entry name" value="FIBROBLAST GROWTH FACTOR RECEPTOR HOMOLOG 1-RELATED"/>
    <property type="match status" value="1"/>
</dbReference>
<evidence type="ECO:0000256" key="10">
    <source>
        <dbReference type="PROSITE-ProRule" id="PRU10141"/>
    </source>
</evidence>
<dbReference type="PROSITE" id="PS00109">
    <property type="entry name" value="PROTEIN_KINASE_TYR"/>
    <property type="match status" value="1"/>
</dbReference>
<comment type="subcellular location">
    <subcellularLocation>
        <location evidence="1">Membrane</location>
        <topology evidence="1">Single-pass membrane protein</topology>
    </subcellularLocation>
</comment>
<dbReference type="AlphaFoldDB" id="A0A2G9ULD1"/>